<dbReference type="SUPFAM" id="SSF50978">
    <property type="entry name" value="WD40 repeat-like"/>
    <property type="match status" value="1"/>
</dbReference>
<dbReference type="InterPro" id="IPR050358">
    <property type="entry name" value="RSE1/DDB1/CFT1"/>
</dbReference>
<dbReference type="Gene3D" id="2.130.10.10">
    <property type="entry name" value="YVTN repeat-like/Quinoprotein amine dehydrogenase"/>
    <property type="match status" value="3"/>
</dbReference>
<feature type="domain" description="RSE1/DDB1/CPSF1 first beta-propeller" evidence="8">
    <location>
        <begin position="24"/>
        <end position="378"/>
    </location>
</feature>
<comment type="subcellular location">
    <subcellularLocation>
        <location evidence="1">Nucleus</location>
    </subcellularLocation>
</comment>
<reference evidence="10 11" key="1">
    <citation type="journal article" date="2023" name="Elife">
        <title>Identification of key yeast species and microbe-microbe interactions impacting larval growth of Drosophila in the wild.</title>
        <authorList>
            <person name="Mure A."/>
            <person name="Sugiura Y."/>
            <person name="Maeda R."/>
            <person name="Honda K."/>
            <person name="Sakurai N."/>
            <person name="Takahashi Y."/>
            <person name="Watada M."/>
            <person name="Katoh T."/>
            <person name="Gotoh A."/>
            <person name="Gotoh Y."/>
            <person name="Taniguchi I."/>
            <person name="Nakamura K."/>
            <person name="Hayashi T."/>
            <person name="Katayama T."/>
            <person name="Uemura T."/>
            <person name="Hattori Y."/>
        </authorList>
    </citation>
    <scope>NUCLEOTIDE SEQUENCE [LARGE SCALE GENOMIC DNA]</scope>
    <source>
        <strain evidence="10 11">SC-9</strain>
    </source>
</reference>
<evidence type="ECO:0000259" key="8">
    <source>
        <dbReference type="Pfam" id="PF10433"/>
    </source>
</evidence>
<dbReference type="Pfam" id="PF10433">
    <property type="entry name" value="Beta-prop_RSE1_1st"/>
    <property type="match status" value="1"/>
</dbReference>
<evidence type="ECO:0000259" key="9">
    <source>
        <dbReference type="Pfam" id="PF23726"/>
    </source>
</evidence>
<protein>
    <submittedName>
        <fullName evidence="10">U2 snRNP complex subunit</fullName>
    </submittedName>
</protein>
<gene>
    <name evidence="10" type="ORF">DASC09_013770</name>
</gene>
<dbReference type="AlphaFoldDB" id="A0AAV5QHH8"/>
<comment type="similarity">
    <text evidence="6">Belongs to the RSE1 family.</text>
</comment>
<dbReference type="GO" id="GO:0008380">
    <property type="term" value="P:RNA splicing"/>
    <property type="evidence" value="ECO:0007669"/>
    <property type="project" value="UniProtKB-KW"/>
</dbReference>
<dbReference type="GO" id="GO:0006397">
    <property type="term" value="P:mRNA processing"/>
    <property type="evidence" value="ECO:0007669"/>
    <property type="project" value="UniProtKB-KW"/>
</dbReference>
<sequence length="1196" mass="133870">MAFDSLYLYHRTLQEPSFSVTSALGQFQGKKSQEIAIAKAASIELWKVNSSTGKLSRIVSQDAFGSIRALNAFRLAGSSKDYLAITSDSGKFTVLEYNINTKKFQIVFNEPFFKTGLRRLAPGQYMSQDAKGRAIMLSAIEKNKLVYVFNRDSSDNLTISSPLEANRNRILTFASCGLDVGYENPVFASIEIDYGQFEFNGIDPDSPPKKTLTFYELDLGLNHVVKKQSQQIPHTSNFLLSVPGGKNGPSGVIIACQNFIQYKSPYTQKAFIVPIPARTTQTNRDFSSNYIICGTVHTMKDKFFILLQSNFGDIFKVTINYDSNMVVESMQIKYFDTISICNSMLILKSGFLFADAQHGNKSLYQFVKLGDDDNERIYDSADYFNTSEEVEDVVFTPKDSENLEVTDIIESLNPILDSKLIKLSEQTSRISTVCGTSNNSALKVLTHGLNVEEVVTSELGNTATGVFTTKMTSNDDVDKYLVISFASHSLVLSIGESVEEVTDSGFDVETATIGVQQMGIKSLMQIHSNGIIHLKNNEEEGTQKVNEWFPPAGIKIISCTSTNYQLAVGLSNRELVYFELSDEEQLIEYQERKEMPGQILSLSLGDIPEGKLRSNFLAVSCNNQTLRVLSVDPKNVLGLVTVQSLSSNASSVLLLLMAESIEEEYKSYQLYMHLGLENGIYVKTLINSSNGKISDRIVQYLGPYPIRLSKIKTNFGESSVLICSKESTRIGFISKTTGFKSLPIAYDSSLSYGASFQSEEYPNGLVGVHDDQLYILSLEDFTKEFKIDVLPLRFTPKKFIYYKNLDGNSAYYIAETDGNTVLSAEQNNEQMIYPRETGSWASCLQVINSMDGELIHNIDFENNETLFNLASVTFKTTGLTYLVISTAVDFSFTTKSSSPRFYLKCYKILQDLKLELMHQTKVEKPVASVVDFAGKLLVGMGNTLRLYDMGQKQLLRKAEITLNNLNNIISLKTQGFRIYVGDIKESITFVVYKPKQNIFIPFVDDFVSRHVTSFTTLDYDTVIGGDKFGNVWALRCPEESSTLADEESAGVFVSTQDSYLNGSPKRLNQLCHYYINDIPTSFMKNHDASGLNESVIYTGLQGTIGLLVPLLTQSEIRFFQELQKQLTEQPELMLVGRDHLMYRSYYAPVKGIIDGDLCEKFGSLKQSQKNQIAINMNQSAKEIEKKIVDMRLKFSI</sequence>
<accession>A0AAV5QHH8</accession>
<keyword evidence="11" id="KW-1185">Reference proteome</keyword>
<keyword evidence="2" id="KW-0507">mRNA processing</keyword>
<feature type="domain" description="RSE1/DDB1/CPSF1 second beta-propeller" evidence="9">
    <location>
        <begin position="452"/>
        <end position="777"/>
    </location>
</feature>
<dbReference type="Proteomes" id="UP001360560">
    <property type="component" value="Unassembled WGS sequence"/>
</dbReference>
<proteinExistence type="inferred from homology"/>
<dbReference type="PANTHER" id="PTHR10644">
    <property type="entry name" value="DNA REPAIR/RNA PROCESSING CPSF FAMILY"/>
    <property type="match status" value="1"/>
</dbReference>
<dbReference type="GeneID" id="90072031"/>
<evidence type="ECO:0000256" key="5">
    <source>
        <dbReference type="ARBA" id="ARBA00023242"/>
    </source>
</evidence>
<name>A0AAV5QHH8_9ASCO</name>
<feature type="domain" description="RSE1/DDB1/CPSF1 C-terminal" evidence="7">
    <location>
        <begin position="841"/>
        <end position="1162"/>
    </location>
</feature>
<dbReference type="InterPro" id="IPR015943">
    <property type="entry name" value="WD40/YVTN_repeat-like_dom_sf"/>
</dbReference>
<evidence type="ECO:0000259" key="7">
    <source>
        <dbReference type="Pfam" id="PF03178"/>
    </source>
</evidence>
<comment type="caution">
    <text evidence="10">The sequence shown here is derived from an EMBL/GenBank/DDBJ whole genome shotgun (WGS) entry which is preliminary data.</text>
</comment>
<evidence type="ECO:0000256" key="1">
    <source>
        <dbReference type="ARBA" id="ARBA00004123"/>
    </source>
</evidence>
<evidence type="ECO:0000256" key="2">
    <source>
        <dbReference type="ARBA" id="ARBA00022664"/>
    </source>
</evidence>
<dbReference type="InterPro" id="IPR058543">
    <property type="entry name" value="Beta-prop_RSE1/DDB1/CPSF1_2nd"/>
</dbReference>
<dbReference type="InterPro" id="IPR018846">
    <property type="entry name" value="Beta-prop_RSE1/DDB1/CPSF1_1st"/>
</dbReference>
<evidence type="ECO:0000256" key="3">
    <source>
        <dbReference type="ARBA" id="ARBA00022728"/>
    </source>
</evidence>
<dbReference type="FunFam" id="2.130.10.10:FF:001143">
    <property type="entry name" value="Pre-mRNA-splicing factor rse-1, putative"/>
    <property type="match status" value="1"/>
</dbReference>
<evidence type="ECO:0000313" key="10">
    <source>
        <dbReference type="EMBL" id="GMM34052.1"/>
    </source>
</evidence>
<dbReference type="Pfam" id="PF03178">
    <property type="entry name" value="CPSF_A"/>
    <property type="match status" value="1"/>
</dbReference>
<evidence type="ECO:0000256" key="6">
    <source>
        <dbReference type="ARBA" id="ARBA00038266"/>
    </source>
</evidence>
<keyword evidence="4" id="KW-0508">mRNA splicing</keyword>
<dbReference type="GO" id="GO:0003676">
    <property type="term" value="F:nucleic acid binding"/>
    <property type="evidence" value="ECO:0007669"/>
    <property type="project" value="InterPro"/>
</dbReference>
<dbReference type="GO" id="GO:0005681">
    <property type="term" value="C:spliceosomal complex"/>
    <property type="evidence" value="ECO:0007669"/>
    <property type="project" value="UniProtKB-KW"/>
</dbReference>
<dbReference type="Pfam" id="PF23726">
    <property type="entry name" value="Beta-prop_RSE1_2nd"/>
    <property type="match status" value="1"/>
</dbReference>
<organism evidence="10 11">
    <name type="scientific">Saccharomycopsis crataegensis</name>
    <dbReference type="NCBI Taxonomy" id="43959"/>
    <lineage>
        <taxon>Eukaryota</taxon>
        <taxon>Fungi</taxon>
        <taxon>Dikarya</taxon>
        <taxon>Ascomycota</taxon>
        <taxon>Saccharomycotina</taxon>
        <taxon>Saccharomycetes</taxon>
        <taxon>Saccharomycopsidaceae</taxon>
        <taxon>Saccharomycopsis</taxon>
    </lineage>
</organism>
<evidence type="ECO:0000313" key="11">
    <source>
        <dbReference type="Proteomes" id="UP001360560"/>
    </source>
</evidence>
<dbReference type="InterPro" id="IPR036322">
    <property type="entry name" value="WD40_repeat_dom_sf"/>
</dbReference>
<dbReference type="EMBL" id="BTFZ01000002">
    <property type="protein sequence ID" value="GMM34052.1"/>
    <property type="molecule type" value="Genomic_DNA"/>
</dbReference>
<evidence type="ECO:0000256" key="4">
    <source>
        <dbReference type="ARBA" id="ARBA00023187"/>
    </source>
</evidence>
<keyword evidence="5" id="KW-0539">Nucleus</keyword>
<dbReference type="RefSeq" id="XP_064851052.1">
    <property type="nucleotide sequence ID" value="XM_064994980.1"/>
</dbReference>
<keyword evidence="3" id="KW-0747">Spliceosome</keyword>
<dbReference type="InterPro" id="IPR004871">
    <property type="entry name" value="RSE1/DDB1/CPSF1_C"/>
</dbReference>